<dbReference type="PANTHER" id="PTHR34512:SF30">
    <property type="entry name" value="OUTER MEMBRANE PROTEIN ASSEMBLY FACTOR BAMB"/>
    <property type="match status" value="1"/>
</dbReference>
<organism evidence="3 4">
    <name type="scientific">Dictyobacter halimunensis</name>
    <dbReference type="NCBI Taxonomy" id="3026934"/>
    <lineage>
        <taxon>Bacteria</taxon>
        <taxon>Bacillati</taxon>
        <taxon>Chloroflexota</taxon>
        <taxon>Ktedonobacteria</taxon>
        <taxon>Ktedonobacterales</taxon>
        <taxon>Dictyobacteraceae</taxon>
        <taxon>Dictyobacter</taxon>
    </lineage>
</organism>
<sequence>MQVYQVRKSYKNFLFLIIALLAGIAAFLNTTPAAAAPMIASATTSHDWSMYDFGSQHTNANPYETTVSVANASRLAPAWHQPLTYSAYAPTSIAHGIAYTSDQNGLAAFDATTGKVLWKKSSINDRSLDSAPLIAKGLLISEPGMQGEIVAYDATTGKTVWTHEGLIGPAPLTYSSDKIYVGTLTQIYALDVYTGKTAWSYNTGGTSNAYVAATQSAPAIANGIVYTTISVVAESATLLALDAKTGKKLWQYNTGRSSYKNEPNYISGSPSVANGLVYFDTVSHTTEALNATTGKHVWTASTGDSFASSSPTLANGVVYSYTGHALYAFDGLSGKKLWLTTLKATGTYPTGPRIAIANGVIYAGQSFIPSTPGTVLAFDARTGKQIWHYSIAGTRETYSPILVNSTLYIGFDANLYAFKLH</sequence>
<protein>
    <recommendedName>
        <fullName evidence="2">Pyrrolo-quinoline quinone repeat domain-containing protein</fullName>
    </recommendedName>
</protein>
<feature type="domain" description="Pyrrolo-quinoline quinone repeat" evidence="2">
    <location>
        <begin position="236"/>
        <end position="397"/>
    </location>
</feature>
<keyword evidence="1" id="KW-0732">Signal</keyword>
<reference evidence="3 4" key="1">
    <citation type="submission" date="2023-02" db="EMBL/GenBank/DDBJ databases">
        <title>Dictyobacter halimunensis sp. nov., a new member of the class Ktedonobacteria from forest soil in a geothermal area.</title>
        <authorList>
            <person name="Rachmania M.K."/>
            <person name="Ningsih F."/>
            <person name="Sakai Y."/>
            <person name="Yabe S."/>
            <person name="Yokota A."/>
            <person name="Sjamsuridzal W."/>
        </authorList>
    </citation>
    <scope>NUCLEOTIDE SEQUENCE [LARGE SCALE GENOMIC DNA]</scope>
    <source>
        <strain evidence="3 4">S3.2.2.5</strain>
    </source>
</reference>
<evidence type="ECO:0000256" key="1">
    <source>
        <dbReference type="SAM" id="SignalP"/>
    </source>
</evidence>
<keyword evidence="4" id="KW-1185">Reference proteome</keyword>
<evidence type="ECO:0000259" key="2">
    <source>
        <dbReference type="Pfam" id="PF13360"/>
    </source>
</evidence>
<name>A0ABQ6FST4_9CHLR</name>
<dbReference type="EMBL" id="BSRI01000001">
    <property type="protein sequence ID" value="GLV55462.1"/>
    <property type="molecule type" value="Genomic_DNA"/>
</dbReference>
<dbReference type="RefSeq" id="WP_338249819.1">
    <property type="nucleotide sequence ID" value="NZ_BSRI01000001.1"/>
</dbReference>
<dbReference type="InterPro" id="IPR002372">
    <property type="entry name" value="PQQ_rpt_dom"/>
</dbReference>
<dbReference type="InterPro" id="IPR011047">
    <property type="entry name" value="Quinoprotein_ADH-like_sf"/>
</dbReference>
<dbReference type="Gene3D" id="2.140.10.10">
    <property type="entry name" value="Quinoprotein alcohol dehydrogenase-like superfamily"/>
    <property type="match status" value="1"/>
</dbReference>
<dbReference type="SMART" id="SM00564">
    <property type="entry name" value="PQQ"/>
    <property type="match status" value="7"/>
</dbReference>
<evidence type="ECO:0000313" key="4">
    <source>
        <dbReference type="Proteomes" id="UP001344906"/>
    </source>
</evidence>
<accession>A0ABQ6FST4</accession>
<dbReference type="Gene3D" id="2.130.10.10">
    <property type="entry name" value="YVTN repeat-like/Quinoprotein amine dehydrogenase"/>
    <property type="match status" value="1"/>
</dbReference>
<proteinExistence type="predicted"/>
<dbReference type="Proteomes" id="UP001344906">
    <property type="component" value="Unassembled WGS sequence"/>
</dbReference>
<comment type="caution">
    <text evidence="3">The sequence shown here is derived from an EMBL/GenBank/DDBJ whole genome shotgun (WGS) entry which is preliminary data.</text>
</comment>
<dbReference type="Pfam" id="PF13360">
    <property type="entry name" value="PQQ_2"/>
    <property type="match status" value="1"/>
</dbReference>
<dbReference type="InterPro" id="IPR015943">
    <property type="entry name" value="WD40/YVTN_repeat-like_dom_sf"/>
</dbReference>
<gene>
    <name evidence="3" type="ORF">KDH_23060</name>
</gene>
<feature type="signal peptide" evidence="1">
    <location>
        <begin position="1"/>
        <end position="35"/>
    </location>
</feature>
<dbReference type="InterPro" id="IPR018391">
    <property type="entry name" value="PQQ_b-propeller_rpt"/>
</dbReference>
<feature type="chain" id="PRO_5046892301" description="Pyrrolo-quinoline quinone repeat domain-containing protein" evidence="1">
    <location>
        <begin position="36"/>
        <end position="421"/>
    </location>
</feature>
<evidence type="ECO:0000313" key="3">
    <source>
        <dbReference type="EMBL" id="GLV55462.1"/>
    </source>
</evidence>
<dbReference type="Gene3D" id="2.40.10.480">
    <property type="match status" value="1"/>
</dbReference>
<dbReference type="SUPFAM" id="SSF50998">
    <property type="entry name" value="Quinoprotein alcohol dehydrogenase-like"/>
    <property type="match status" value="1"/>
</dbReference>
<dbReference type="PANTHER" id="PTHR34512">
    <property type="entry name" value="CELL SURFACE PROTEIN"/>
    <property type="match status" value="1"/>
</dbReference>